<protein>
    <submittedName>
        <fullName evidence="9">Cytochrome c biogenesis protein ResB</fullName>
    </submittedName>
</protein>
<sequence length="456" mass="51027">MKQKDSFADQIWMFFASVKLTVYTLVLLAGTSIIGTVILQNARPEAYIRLYGQGVYNMIQVLDLDRMYQAWWFLLLMVVLCVNIVVCSIDRLSATWKIIFPKNISVNPRRFEKAKNRQQFDSHLSMDRVARQARQVLAGRAGKVIEKTEDAGLLLYAEKGRWSRLGVYVVHASVLMLLAGALIGSALGFKANLRLDEGQTADTVFDSHTRLPIKLPFTVRCNDFQVKFYDTGAPDEFKSSLTILENNQESFTENILVNHPLRYKGINIFQASYGATAPDEAVFEIIDSEIGAIETHTIKNGGVVSLPAGAGNFTFEGFVPHYDFNGHDLGEAFIGRLDTTDGRNVQIVLPTKFPTFDKMRKGRFTIEVKSWDQAYYTGLQVTKDPGVPFVYTGFLLMIIGCWVTFFVSHQSVCIGLEQAGSGSTRVWVAGRANRNVQSTNLTVKKLVKELKDVSGK</sequence>
<accession>A0A328FGK3</accession>
<evidence type="ECO:0000259" key="7">
    <source>
        <dbReference type="Pfam" id="PF05140"/>
    </source>
</evidence>
<proteinExistence type="predicted"/>
<dbReference type="EMBL" id="CP036313">
    <property type="protein sequence ID" value="QBH13866.1"/>
    <property type="molecule type" value="Genomic_DNA"/>
</dbReference>
<evidence type="ECO:0000313" key="8">
    <source>
        <dbReference type="EMBL" id="QBH13866.1"/>
    </source>
</evidence>
<evidence type="ECO:0000313" key="11">
    <source>
        <dbReference type="Proteomes" id="UP000293902"/>
    </source>
</evidence>
<dbReference type="PANTHER" id="PTHR31566:SF0">
    <property type="entry name" value="CYTOCHROME C BIOGENESIS PROTEIN CCS1, CHLOROPLASTIC"/>
    <property type="match status" value="1"/>
</dbReference>
<keyword evidence="2 6" id="KW-0812">Transmembrane</keyword>
<dbReference type="Proteomes" id="UP000248798">
    <property type="component" value="Unassembled WGS sequence"/>
</dbReference>
<dbReference type="RefSeq" id="WP_111956214.1">
    <property type="nucleotide sequence ID" value="NZ_CP036313.1"/>
</dbReference>
<keyword evidence="4 6" id="KW-1133">Transmembrane helix</keyword>
<dbReference type="AlphaFoldDB" id="A0A328FGK3"/>
<feature type="transmembrane region" description="Helical" evidence="6">
    <location>
        <begin position="389"/>
        <end position="407"/>
    </location>
</feature>
<keyword evidence="11" id="KW-1185">Reference proteome</keyword>
<keyword evidence="3" id="KW-0201">Cytochrome c-type biogenesis</keyword>
<evidence type="ECO:0000256" key="2">
    <source>
        <dbReference type="ARBA" id="ARBA00022692"/>
    </source>
</evidence>
<evidence type="ECO:0000313" key="10">
    <source>
        <dbReference type="Proteomes" id="UP000248798"/>
    </source>
</evidence>
<comment type="subcellular location">
    <subcellularLocation>
        <location evidence="1">Membrane</location>
        <topology evidence="1">Multi-pass membrane protein</topology>
    </subcellularLocation>
</comment>
<reference evidence="9 10" key="1">
    <citation type="submission" date="2018-06" db="EMBL/GenBank/DDBJ databases">
        <title>Complete Genome Sequence of Desulfobacter hydrogenophilus (DSM3380).</title>
        <authorList>
            <person name="Marietou A."/>
            <person name="Schreiber L."/>
            <person name="Marshall I."/>
            <person name="Jorgensen B."/>
        </authorList>
    </citation>
    <scope>NUCLEOTIDE SEQUENCE [LARGE SCALE GENOMIC DNA]</scope>
    <source>
        <strain evidence="9 10">DSM 3380</strain>
    </source>
</reference>
<name>A0A328FGK3_9BACT</name>
<dbReference type="GO" id="GO:0016020">
    <property type="term" value="C:membrane"/>
    <property type="evidence" value="ECO:0007669"/>
    <property type="project" value="UniProtKB-SubCell"/>
</dbReference>
<evidence type="ECO:0000256" key="1">
    <source>
        <dbReference type="ARBA" id="ARBA00004141"/>
    </source>
</evidence>
<feature type="transmembrane region" description="Helical" evidence="6">
    <location>
        <begin position="70"/>
        <end position="89"/>
    </location>
</feature>
<dbReference type="OrthoDB" id="9770923at2"/>
<dbReference type="InterPro" id="IPR023494">
    <property type="entry name" value="Cyt_c_bgen_Ccs1/CcsB/ResB"/>
</dbReference>
<feature type="transmembrane region" description="Helical" evidence="6">
    <location>
        <begin position="165"/>
        <end position="189"/>
    </location>
</feature>
<dbReference type="Proteomes" id="UP000293902">
    <property type="component" value="Chromosome"/>
</dbReference>
<evidence type="ECO:0000256" key="5">
    <source>
        <dbReference type="ARBA" id="ARBA00023136"/>
    </source>
</evidence>
<evidence type="ECO:0000256" key="6">
    <source>
        <dbReference type="SAM" id="Phobius"/>
    </source>
</evidence>
<organism evidence="9 10">
    <name type="scientific">Desulfobacter hydrogenophilus</name>
    <dbReference type="NCBI Taxonomy" id="2291"/>
    <lineage>
        <taxon>Bacteria</taxon>
        <taxon>Pseudomonadati</taxon>
        <taxon>Thermodesulfobacteriota</taxon>
        <taxon>Desulfobacteria</taxon>
        <taxon>Desulfobacterales</taxon>
        <taxon>Desulfobacteraceae</taxon>
        <taxon>Desulfobacter</taxon>
    </lineage>
</organism>
<feature type="domain" description="ResB-like" evidence="7">
    <location>
        <begin position="18"/>
        <end position="342"/>
    </location>
</feature>
<evidence type="ECO:0000256" key="4">
    <source>
        <dbReference type="ARBA" id="ARBA00022989"/>
    </source>
</evidence>
<dbReference type="GO" id="GO:0017004">
    <property type="term" value="P:cytochrome complex assembly"/>
    <property type="evidence" value="ECO:0007669"/>
    <property type="project" value="UniProtKB-KW"/>
</dbReference>
<gene>
    <name evidence="9" type="ORF">DO021_09950</name>
    <name evidence="8" type="ORF">EYB58_13600</name>
</gene>
<dbReference type="PANTHER" id="PTHR31566">
    <property type="entry name" value="CYTOCHROME C BIOGENESIS PROTEIN CCS1, CHLOROPLASTIC"/>
    <property type="match status" value="1"/>
</dbReference>
<feature type="transmembrane region" description="Helical" evidence="6">
    <location>
        <begin position="12"/>
        <end position="39"/>
    </location>
</feature>
<keyword evidence="5 6" id="KW-0472">Membrane</keyword>
<dbReference type="InterPro" id="IPR007816">
    <property type="entry name" value="ResB-like_domain"/>
</dbReference>
<dbReference type="EMBL" id="QLNI01000018">
    <property type="protein sequence ID" value="RAM02095.1"/>
    <property type="molecule type" value="Genomic_DNA"/>
</dbReference>
<evidence type="ECO:0000256" key="3">
    <source>
        <dbReference type="ARBA" id="ARBA00022748"/>
    </source>
</evidence>
<evidence type="ECO:0000313" key="9">
    <source>
        <dbReference type="EMBL" id="RAM02095.1"/>
    </source>
</evidence>
<dbReference type="Pfam" id="PF05140">
    <property type="entry name" value="ResB"/>
    <property type="match status" value="1"/>
</dbReference>
<reference evidence="8 11" key="2">
    <citation type="submission" date="2019-02" db="EMBL/GenBank/DDBJ databases">
        <title>Complete genome sequence of Desulfobacter hydrogenophilus AcRS1.</title>
        <authorList>
            <person name="Marietou A."/>
            <person name="Lund M.B."/>
            <person name="Marshall I.P.G."/>
            <person name="Schreiber L."/>
            <person name="Jorgensen B."/>
        </authorList>
    </citation>
    <scope>NUCLEOTIDE SEQUENCE [LARGE SCALE GENOMIC DNA]</scope>
    <source>
        <strain evidence="8 11">AcRS1</strain>
    </source>
</reference>